<name>A0AAN6XRL2_9PEZI</name>
<evidence type="ECO:0000313" key="2">
    <source>
        <dbReference type="EMBL" id="KAK4205273.1"/>
    </source>
</evidence>
<proteinExistence type="predicted"/>
<comment type="caution">
    <text evidence="2">The sequence shown here is derived from an EMBL/GenBank/DDBJ whole genome shotgun (WGS) entry which is preliminary data.</text>
</comment>
<evidence type="ECO:0000259" key="1">
    <source>
        <dbReference type="Pfam" id="PF06985"/>
    </source>
</evidence>
<gene>
    <name evidence="2" type="ORF">QBC40DRAFT_323279</name>
</gene>
<organism evidence="2 3">
    <name type="scientific">Triangularia verruculosa</name>
    <dbReference type="NCBI Taxonomy" id="2587418"/>
    <lineage>
        <taxon>Eukaryota</taxon>
        <taxon>Fungi</taxon>
        <taxon>Dikarya</taxon>
        <taxon>Ascomycota</taxon>
        <taxon>Pezizomycotina</taxon>
        <taxon>Sordariomycetes</taxon>
        <taxon>Sordariomycetidae</taxon>
        <taxon>Sordariales</taxon>
        <taxon>Podosporaceae</taxon>
        <taxon>Triangularia</taxon>
    </lineage>
</organism>
<dbReference type="EMBL" id="MU863877">
    <property type="protein sequence ID" value="KAK4205273.1"/>
    <property type="molecule type" value="Genomic_DNA"/>
</dbReference>
<keyword evidence="3" id="KW-1185">Reference proteome</keyword>
<dbReference type="AlphaFoldDB" id="A0AAN6XRL2"/>
<evidence type="ECO:0000313" key="3">
    <source>
        <dbReference type="Proteomes" id="UP001303160"/>
    </source>
</evidence>
<dbReference type="PANTHER" id="PTHR33112">
    <property type="entry name" value="DOMAIN PROTEIN, PUTATIVE-RELATED"/>
    <property type="match status" value="1"/>
</dbReference>
<reference evidence="2" key="2">
    <citation type="submission" date="2023-05" db="EMBL/GenBank/DDBJ databases">
        <authorList>
            <consortium name="Lawrence Berkeley National Laboratory"/>
            <person name="Steindorff A."/>
            <person name="Hensen N."/>
            <person name="Bonometti L."/>
            <person name="Westerberg I."/>
            <person name="Brannstrom I.O."/>
            <person name="Guillou S."/>
            <person name="Cros-Aarteil S."/>
            <person name="Calhoun S."/>
            <person name="Haridas S."/>
            <person name="Kuo A."/>
            <person name="Mondo S."/>
            <person name="Pangilinan J."/>
            <person name="Riley R."/>
            <person name="Labutti K."/>
            <person name="Andreopoulos B."/>
            <person name="Lipzen A."/>
            <person name="Chen C."/>
            <person name="Yanf M."/>
            <person name="Daum C."/>
            <person name="Ng V."/>
            <person name="Clum A."/>
            <person name="Ohm R."/>
            <person name="Martin F."/>
            <person name="Silar P."/>
            <person name="Natvig D."/>
            <person name="Lalanne C."/>
            <person name="Gautier V."/>
            <person name="Ament-Velasquez S.L."/>
            <person name="Kruys A."/>
            <person name="Hutchinson M.I."/>
            <person name="Powell A.J."/>
            <person name="Barry K."/>
            <person name="Miller A.N."/>
            <person name="Grigoriev I.V."/>
            <person name="Debuchy R."/>
            <person name="Gladieux P."/>
            <person name="Thoren M.H."/>
            <person name="Johannesson H."/>
        </authorList>
    </citation>
    <scope>NUCLEOTIDE SEQUENCE</scope>
    <source>
        <strain evidence="2">CBS 315.58</strain>
    </source>
</reference>
<dbReference type="Proteomes" id="UP001303160">
    <property type="component" value="Unassembled WGS sequence"/>
</dbReference>
<dbReference type="InterPro" id="IPR010730">
    <property type="entry name" value="HET"/>
</dbReference>
<feature type="domain" description="Heterokaryon incompatibility" evidence="1">
    <location>
        <begin position="321"/>
        <end position="489"/>
    </location>
</feature>
<sequence>MKTLSNLPCASFLPISLLEGPFQRCGCSPSSISHDPSFDGQKDQYQLKSQVKSLLLRDIVSLTPLCPRCQSFDIQTFTEGSYKYRGYLFSDVIDAALQSQSCSFCSLLLEHMLLANEFVKNDILSDYVRLAVQKRAGDSIFKRLPRTFSQLNRRYIEAWMRGPLWVHFWVSRSAGESLDAMRITKLHACVSTSAFGGLEILGAEFLNCSFFPRPTRTINFNVAADVGSPANISQDITGHVISQTYSWSWDYLGSIKSWHAKCLKDHPECRKTLSGCQDIDPENAPLPRRCIEVQWVSNTNLPGPGSPKFILRETEGQTGKYIALSHRWLDGITELSNTLKANYKCRTGQCDQHPPDDCNIGTAAPYTDLFAHACTLSFHLGVKYIWIDSVCIIQDDEADWKREAMKMADYYQFAWLTIAAADVDGNALFGRTIEVNDIPRVARLPYRDKSGEQKGHFYLQCAGLTTLAEEYDKNVSNSFLLRRGWVYQEWMLSRRLLAFSRSSSGVFIHCQSSAPEVPNGDRVLKRFSPQTDEPAVLVQKAFKHDLELSFDTFDEVISSWITVVEGYAGLEISFIEQDRLVALAGIAREFGAALEPMLRERRQQQTAASRQVSTITDEVFGQPYSYEYACGYWTGPVSPLLWEQSQQGLRVRVAGIPTWSWASMGEYMVDDQGNKIVNNKGFELKQGMRVQWDDENSNTTDLCSVAQKVVFVPVDPKTWNPLFERILPQDPGANPDIKHSNDSRFAILPIRGFLMPVQISRHFTNEGDTDTAALLTDHNLDFGRDMWRGVAAEADPGVITGWASIEHPDFQEDEVFEGGGTETIYALFMTQISNIMHRGGFGFANWSNMHTAFQVLYLRARTDVGGRDNCYERLGVGRLFGNKVEEVLRRLEKSTVHLV</sequence>
<dbReference type="Pfam" id="PF06985">
    <property type="entry name" value="HET"/>
    <property type="match status" value="1"/>
</dbReference>
<dbReference type="PANTHER" id="PTHR33112:SF10">
    <property type="entry name" value="TOL"/>
    <property type="match status" value="1"/>
</dbReference>
<reference evidence="2" key="1">
    <citation type="journal article" date="2023" name="Mol. Phylogenet. Evol.">
        <title>Genome-scale phylogeny and comparative genomics of the fungal order Sordariales.</title>
        <authorList>
            <person name="Hensen N."/>
            <person name="Bonometti L."/>
            <person name="Westerberg I."/>
            <person name="Brannstrom I.O."/>
            <person name="Guillou S."/>
            <person name="Cros-Aarteil S."/>
            <person name="Calhoun S."/>
            <person name="Haridas S."/>
            <person name="Kuo A."/>
            <person name="Mondo S."/>
            <person name="Pangilinan J."/>
            <person name="Riley R."/>
            <person name="LaButti K."/>
            <person name="Andreopoulos B."/>
            <person name="Lipzen A."/>
            <person name="Chen C."/>
            <person name="Yan M."/>
            <person name="Daum C."/>
            <person name="Ng V."/>
            <person name="Clum A."/>
            <person name="Steindorff A."/>
            <person name="Ohm R.A."/>
            <person name="Martin F."/>
            <person name="Silar P."/>
            <person name="Natvig D.O."/>
            <person name="Lalanne C."/>
            <person name="Gautier V."/>
            <person name="Ament-Velasquez S.L."/>
            <person name="Kruys A."/>
            <person name="Hutchinson M.I."/>
            <person name="Powell A.J."/>
            <person name="Barry K."/>
            <person name="Miller A.N."/>
            <person name="Grigoriev I.V."/>
            <person name="Debuchy R."/>
            <person name="Gladieux P."/>
            <person name="Hiltunen Thoren M."/>
            <person name="Johannesson H."/>
        </authorList>
    </citation>
    <scope>NUCLEOTIDE SEQUENCE</scope>
    <source>
        <strain evidence="2">CBS 315.58</strain>
    </source>
</reference>
<accession>A0AAN6XRL2</accession>
<protein>
    <submittedName>
        <fullName evidence="2">Heterokaryon incompatibility protein-domain-containing protein</fullName>
    </submittedName>
</protein>